<evidence type="ECO:0000313" key="5">
    <source>
        <dbReference type="EMBL" id="MFC6891348.1"/>
    </source>
</evidence>
<feature type="domain" description="Helicase ATP-binding" evidence="3">
    <location>
        <begin position="74"/>
        <end position="253"/>
    </location>
</feature>
<gene>
    <name evidence="5" type="ORF">ACFQE9_01710</name>
</gene>
<dbReference type="Pfam" id="PF22982">
    <property type="entry name" value="WHD_HRQ1"/>
    <property type="match status" value="1"/>
</dbReference>
<keyword evidence="1" id="KW-0547">Nucleotide-binding</keyword>
<dbReference type="InterPro" id="IPR011545">
    <property type="entry name" value="DEAD/DEAH_box_helicase_dom"/>
</dbReference>
<dbReference type="InterPro" id="IPR001650">
    <property type="entry name" value="Helicase_C-like"/>
</dbReference>
<dbReference type="PANTHER" id="PTHR47957">
    <property type="entry name" value="ATP-DEPENDENT HELICASE HRQ1"/>
    <property type="match status" value="1"/>
</dbReference>
<evidence type="ECO:0000259" key="4">
    <source>
        <dbReference type="PROSITE" id="PS51194"/>
    </source>
</evidence>
<dbReference type="PROSITE" id="PS51194">
    <property type="entry name" value="HELICASE_CTER"/>
    <property type="match status" value="1"/>
</dbReference>
<dbReference type="Pfam" id="PF00270">
    <property type="entry name" value="DEAD"/>
    <property type="match status" value="1"/>
</dbReference>
<keyword evidence="5" id="KW-0347">Helicase</keyword>
<dbReference type="Pfam" id="PF09369">
    <property type="entry name" value="MZB"/>
    <property type="match status" value="1"/>
</dbReference>
<reference evidence="5 6" key="1">
    <citation type="journal article" date="2019" name="Int. J. Syst. Evol. Microbiol.">
        <title>The Global Catalogue of Microorganisms (GCM) 10K type strain sequencing project: providing services to taxonomists for standard genome sequencing and annotation.</title>
        <authorList>
            <consortium name="The Broad Institute Genomics Platform"/>
            <consortium name="The Broad Institute Genome Sequencing Center for Infectious Disease"/>
            <person name="Wu L."/>
            <person name="Ma J."/>
        </authorList>
    </citation>
    <scope>NUCLEOTIDE SEQUENCE [LARGE SCALE GENOMIC DNA]</scope>
    <source>
        <strain evidence="5 6">SKJ47</strain>
    </source>
</reference>
<dbReference type="InterPro" id="IPR018973">
    <property type="entry name" value="MZB"/>
</dbReference>
<evidence type="ECO:0000256" key="2">
    <source>
        <dbReference type="ARBA" id="ARBA00022840"/>
    </source>
</evidence>
<evidence type="ECO:0000256" key="1">
    <source>
        <dbReference type="ARBA" id="ARBA00022741"/>
    </source>
</evidence>
<comment type="caution">
    <text evidence="5">The sequence shown here is derived from an EMBL/GenBank/DDBJ whole genome shotgun (WGS) entry which is preliminary data.</text>
</comment>
<keyword evidence="5" id="KW-0378">Hydrolase</keyword>
<dbReference type="CDD" id="cd17923">
    <property type="entry name" value="DEXHc_Hrq1-like"/>
    <property type="match status" value="1"/>
</dbReference>
<dbReference type="GO" id="GO:0016787">
    <property type="term" value="F:hydrolase activity"/>
    <property type="evidence" value="ECO:0007669"/>
    <property type="project" value="UniProtKB-KW"/>
</dbReference>
<accession>A0ABD5UQC3</accession>
<dbReference type="SMART" id="SM00490">
    <property type="entry name" value="HELICc"/>
    <property type="match status" value="1"/>
</dbReference>
<dbReference type="Gene3D" id="3.40.50.300">
    <property type="entry name" value="P-loop containing nucleotide triphosphate hydrolases"/>
    <property type="match status" value="2"/>
</dbReference>
<dbReference type="Proteomes" id="UP001596296">
    <property type="component" value="Unassembled WGS sequence"/>
</dbReference>
<protein>
    <submittedName>
        <fullName evidence="5">DEAD/DEAH box helicase</fullName>
        <ecNumber evidence="5">3.6.4.-</ecNumber>
    </submittedName>
</protein>
<dbReference type="InterPro" id="IPR027417">
    <property type="entry name" value="P-loop_NTPase"/>
</dbReference>
<dbReference type="AlphaFoldDB" id="A0ABD5UQC3"/>
<dbReference type="SMART" id="SM00487">
    <property type="entry name" value="DEXDc"/>
    <property type="match status" value="1"/>
</dbReference>
<dbReference type="PROSITE" id="PS51192">
    <property type="entry name" value="HELICASE_ATP_BIND_1"/>
    <property type="match status" value="1"/>
</dbReference>
<dbReference type="EMBL" id="JBHSXL010000002">
    <property type="protein sequence ID" value="MFC6891348.1"/>
    <property type="molecule type" value="Genomic_DNA"/>
</dbReference>
<evidence type="ECO:0000259" key="3">
    <source>
        <dbReference type="PROSITE" id="PS51192"/>
    </source>
</evidence>
<dbReference type="EC" id="3.6.4.-" evidence="5"/>
<dbReference type="GO" id="GO:0004386">
    <property type="term" value="F:helicase activity"/>
    <property type="evidence" value="ECO:0007669"/>
    <property type="project" value="UniProtKB-KW"/>
</dbReference>
<dbReference type="GO" id="GO:0005524">
    <property type="term" value="F:ATP binding"/>
    <property type="evidence" value="ECO:0007669"/>
    <property type="project" value="UniProtKB-KW"/>
</dbReference>
<dbReference type="InterPro" id="IPR055227">
    <property type="entry name" value="HRQ1_WHD"/>
</dbReference>
<organism evidence="5 6">
    <name type="scientific">Halopenitus salinus</name>
    <dbReference type="NCBI Taxonomy" id="1198295"/>
    <lineage>
        <taxon>Archaea</taxon>
        <taxon>Methanobacteriati</taxon>
        <taxon>Methanobacteriota</taxon>
        <taxon>Stenosarchaea group</taxon>
        <taxon>Halobacteria</taxon>
        <taxon>Halobacteriales</taxon>
        <taxon>Haloferacaceae</taxon>
        <taxon>Halopenitus</taxon>
    </lineage>
</organism>
<feature type="domain" description="Helicase C-terminal" evidence="4">
    <location>
        <begin position="300"/>
        <end position="459"/>
    </location>
</feature>
<keyword evidence="6" id="KW-1185">Reference proteome</keyword>
<dbReference type="GO" id="GO:0140097">
    <property type="term" value="F:catalytic activity, acting on DNA"/>
    <property type="evidence" value="ECO:0007669"/>
    <property type="project" value="UniProtKB-ARBA"/>
</dbReference>
<keyword evidence="2" id="KW-0067">ATP-binding</keyword>
<evidence type="ECO:0000313" key="6">
    <source>
        <dbReference type="Proteomes" id="UP001596296"/>
    </source>
</evidence>
<dbReference type="Pfam" id="PF00271">
    <property type="entry name" value="Helicase_C"/>
    <property type="match status" value="1"/>
</dbReference>
<proteinExistence type="predicted"/>
<dbReference type="PANTHER" id="PTHR47957:SF3">
    <property type="entry name" value="ATP-DEPENDENT HELICASE HRQ1"/>
    <property type="match status" value="1"/>
</dbReference>
<dbReference type="RefSeq" id="WP_379739400.1">
    <property type="nucleotide sequence ID" value="NZ_JBHSVN010000002.1"/>
</dbReference>
<dbReference type="CDD" id="cd18797">
    <property type="entry name" value="SF2_C_Hrq"/>
    <property type="match status" value="1"/>
</dbReference>
<dbReference type="InterPro" id="IPR014001">
    <property type="entry name" value="Helicase_ATP-bd"/>
</dbReference>
<dbReference type="SUPFAM" id="SSF52540">
    <property type="entry name" value="P-loop containing nucleoside triphosphate hydrolases"/>
    <property type="match status" value="1"/>
</dbReference>
<name>A0ABD5UQC3_9EURY</name>
<sequence>MSSDPDPDPPEYAPITARGLERTFPQYDGQLQHAESVSAQAGAYVDPHEVLDAGLAASVSESVGDLYTHQESALRHLADGDDVCVATSTSSGKTYVYALQIARNYLEDPDSTALLVYPTKALSRDQEQELNEFFSTLGLNISVRVYDGDTPQDRRKQIRETADVIITNFVGVNVYLAHHTRWHTFWANCDLLAIDESHTYTGVHGMHVAWTIRRLRRILEHYDSDPQIVCTSATIGNPSEHSRRLTGKSFTVVDEDGSPQGKRDIAFWKPPVDDGMLGPDADFEEFQQAQTNPVREASSVLAHLGLNGIQTLMFTRSRKNAELGAKYAGNAASSHPKSGYLSVEPYHAGLGKETRRGTEYQFKSEQLDGVTSTNALELGIDIGSMDATILTGYPGTRQSFWQQIGRSGRGDSDALSVFVARADAIDQYILDDPTYVLGDAIEDAVIGLENNPVYAQHILCAAQEHPLTVADREWFDGDRLDRAVEMWIDAGKLAGDLSRSVRYTGSPRPQSDISMYTSSDIQFDVRCQDRDIDMEPIDRERAYRDHHEGALFLHNGIQYEVVDFVEDVPNPYITVEKVRTNEYTETISEKTVRDIDPEATRDLGNGYQLSWGTGTVEIHYTHFRRKDINSGSATQPLRPTGLPPIELNTQLMWIETPPSLQDDVLREITGEDSSTLTDGDIMEVFGGGLHGAEHGMIKLTPLELRMDKSDLGGLSTIAHPETGVPTWFIHDAVEGGLGFSKRIFEQTATIAERTHERVSQCNCNGTSGCPACIMDSQCGNQNRFLHTDATLLVLDNLINQL</sequence>